<evidence type="ECO:0000313" key="6">
    <source>
        <dbReference type="Proteomes" id="UP000232163"/>
    </source>
</evidence>
<keyword evidence="1" id="KW-0805">Transcription regulation</keyword>
<evidence type="ECO:0000256" key="1">
    <source>
        <dbReference type="ARBA" id="ARBA00023015"/>
    </source>
</evidence>
<dbReference type="InterPro" id="IPR018490">
    <property type="entry name" value="cNMP-bd_dom_sf"/>
</dbReference>
<dbReference type="SUPFAM" id="SSF46785">
    <property type="entry name" value="Winged helix' DNA-binding domain"/>
    <property type="match status" value="1"/>
</dbReference>
<dbReference type="SMART" id="SM00419">
    <property type="entry name" value="HTH_CRP"/>
    <property type="match status" value="1"/>
</dbReference>
<feature type="domain" description="HTH crp-type" evidence="4">
    <location>
        <begin position="162"/>
        <end position="210"/>
    </location>
</feature>
<accession>A0A2N9VSY2</accession>
<dbReference type="KEGG" id="pht:BLM14_14295"/>
<proteinExistence type="predicted"/>
<reference evidence="5 6" key="1">
    <citation type="journal article" date="2017" name="Int J Environ Stud">
        <title>Does the Miocene-Pliocene relict legume Oxytropis triphylla form nitrogen-fixing nodules with a combination of bacterial strains?</title>
        <authorList>
            <person name="Safronova V."/>
            <person name="Belimov A."/>
            <person name="Sazanova A."/>
            <person name="Kuznetsova I."/>
            <person name="Popova J."/>
            <person name="Andronov E."/>
            <person name="Verkhozina A."/>
            <person name="Tikhonovich I."/>
        </authorList>
    </citation>
    <scope>NUCLEOTIDE SEQUENCE [LARGE SCALE GENOMIC DNA]</scope>
    <source>
        <strain evidence="5 6">Tri-38</strain>
    </source>
</reference>
<dbReference type="Gene3D" id="2.60.120.10">
    <property type="entry name" value="Jelly Rolls"/>
    <property type="match status" value="1"/>
</dbReference>
<dbReference type="PANTHER" id="PTHR24567:SF74">
    <property type="entry name" value="HTH-TYPE TRANSCRIPTIONAL REGULATOR ARCR"/>
    <property type="match status" value="1"/>
</dbReference>
<dbReference type="AlphaFoldDB" id="A0A2N9VSY2"/>
<dbReference type="GO" id="GO:0005829">
    <property type="term" value="C:cytosol"/>
    <property type="evidence" value="ECO:0007669"/>
    <property type="project" value="TreeGrafter"/>
</dbReference>
<dbReference type="PANTHER" id="PTHR24567">
    <property type="entry name" value="CRP FAMILY TRANSCRIPTIONAL REGULATORY PROTEIN"/>
    <property type="match status" value="1"/>
</dbReference>
<evidence type="ECO:0000259" key="4">
    <source>
        <dbReference type="SMART" id="SM00419"/>
    </source>
</evidence>
<evidence type="ECO:0000313" key="5">
    <source>
        <dbReference type="EMBL" id="PIO42600.1"/>
    </source>
</evidence>
<sequence length="239" mass="26420">MPSSQSAFENKLLRHMPAGDFDLLAPYLEPQTLPLRYSIEVSQTPVSAVFFLETGLASIVVKMPDGRDIEVGISGNDGMTGPAVILGGKQSPHDTYVQIAGHGFKITVARLHEVMEASKTLRDYLLLYVQTMVIQTASTALANGQADVPARMARWLLMVHDRIDGANILLTHEFLAVMLGVRRPWVTEILHLLEDKRLIRAKRGQITIVDRKGLVSEANGFYGVAEAEYKRLLGINLSR</sequence>
<dbReference type="InterPro" id="IPR050397">
    <property type="entry name" value="Env_Response_Regulators"/>
</dbReference>
<gene>
    <name evidence="5" type="ORF">B5P45_24755</name>
</gene>
<evidence type="ECO:0000256" key="3">
    <source>
        <dbReference type="ARBA" id="ARBA00023163"/>
    </source>
</evidence>
<name>A0A2N9VSY2_9HYPH</name>
<evidence type="ECO:0000256" key="2">
    <source>
        <dbReference type="ARBA" id="ARBA00023125"/>
    </source>
</evidence>
<dbReference type="GO" id="GO:0003700">
    <property type="term" value="F:DNA-binding transcription factor activity"/>
    <property type="evidence" value="ECO:0007669"/>
    <property type="project" value="TreeGrafter"/>
</dbReference>
<dbReference type="EMBL" id="MZMT01000053">
    <property type="protein sequence ID" value="PIO42600.1"/>
    <property type="molecule type" value="Genomic_DNA"/>
</dbReference>
<dbReference type="InterPro" id="IPR014710">
    <property type="entry name" value="RmlC-like_jellyroll"/>
</dbReference>
<protein>
    <submittedName>
        <fullName evidence="5">Cyclic nucleotide-binding protein</fullName>
    </submittedName>
</protein>
<keyword evidence="6" id="KW-1185">Reference proteome</keyword>
<keyword evidence="3" id="KW-0804">Transcription</keyword>
<dbReference type="InterPro" id="IPR012318">
    <property type="entry name" value="HTH_CRP"/>
</dbReference>
<keyword evidence="2" id="KW-0238">DNA-binding</keyword>
<dbReference type="InterPro" id="IPR036390">
    <property type="entry name" value="WH_DNA-bd_sf"/>
</dbReference>
<dbReference type="GO" id="GO:0003677">
    <property type="term" value="F:DNA binding"/>
    <property type="evidence" value="ECO:0007669"/>
    <property type="project" value="UniProtKB-KW"/>
</dbReference>
<organism evidence="5 6">
    <name type="scientific">Phyllobacterium zundukense</name>
    <dbReference type="NCBI Taxonomy" id="1867719"/>
    <lineage>
        <taxon>Bacteria</taxon>
        <taxon>Pseudomonadati</taxon>
        <taxon>Pseudomonadota</taxon>
        <taxon>Alphaproteobacteria</taxon>
        <taxon>Hyphomicrobiales</taxon>
        <taxon>Phyllobacteriaceae</taxon>
        <taxon>Phyllobacterium</taxon>
    </lineage>
</organism>
<comment type="caution">
    <text evidence="5">The sequence shown here is derived from an EMBL/GenBank/DDBJ whole genome shotgun (WGS) entry which is preliminary data.</text>
</comment>
<dbReference type="InterPro" id="IPR036388">
    <property type="entry name" value="WH-like_DNA-bd_sf"/>
</dbReference>
<dbReference type="Gene3D" id="1.10.10.10">
    <property type="entry name" value="Winged helix-like DNA-binding domain superfamily/Winged helix DNA-binding domain"/>
    <property type="match status" value="1"/>
</dbReference>
<dbReference type="Pfam" id="PF13545">
    <property type="entry name" value="HTH_Crp_2"/>
    <property type="match status" value="1"/>
</dbReference>
<dbReference type="Proteomes" id="UP000232163">
    <property type="component" value="Unassembled WGS sequence"/>
</dbReference>
<dbReference type="SUPFAM" id="SSF51206">
    <property type="entry name" value="cAMP-binding domain-like"/>
    <property type="match status" value="1"/>
</dbReference>